<dbReference type="EMBL" id="HBFK01023317">
    <property type="protein sequence ID" value="CAD8747912.1"/>
    <property type="molecule type" value="Transcribed_RNA"/>
</dbReference>
<evidence type="ECO:0000256" key="1">
    <source>
        <dbReference type="ARBA" id="ARBA00004141"/>
    </source>
</evidence>
<dbReference type="SUPFAM" id="SSF103481">
    <property type="entry name" value="Multidrug resistance efflux transporter EmrE"/>
    <property type="match status" value="1"/>
</dbReference>
<gene>
    <name evidence="6" type="ORF">HAND1043_LOCUS14409</name>
</gene>
<feature type="transmembrane region" description="Helical" evidence="5">
    <location>
        <begin position="283"/>
        <end position="304"/>
    </location>
</feature>
<feature type="transmembrane region" description="Helical" evidence="5">
    <location>
        <begin position="252"/>
        <end position="271"/>
    </location>
</feature>
<dbReference type="NCBIfam" id="TIGR00803">
    <property type="entry name" value="nst"/>
    <property type="match status" value="1"/>
</dbReference>
<dbReference type="Pfam" id="PF04142">
    <property type="entry name" value="Nuc_sug_transp"/>
    <property type="match status" value="1"/>
</dbReference>
<dbReference type="Gene3D" id="1.10.3730.20">
    <property type="match status" value="1"/>
</dbReference>
<reference evidence="6" key="1">
    <citation type="submission" date="2021-01" db="EMBL/GenBank/DDBJ databases">
        <authorList>
            <person name="Corre E."/>
            <person name="Pelletier E."/>
            <person name="Niang G."/>
            <person name="Scheremetjew M."/>
            <person name="Finn R."/>
            <person name="Kale V."/>
            <person name="Holt S."/>
            <person name="Cochrane G."/>
            <person name="Meng A."/>
            <person name="Brown T."/>
            <person name="Cohen L."/>
        </authorList>
    </citation>
    <scope>NUCLEOTIDE SEQUENCE</scope>
    <source>
        <strain evidence="6">CCMP441</strain>
    </source>
</reference>
<dbReference type="GO" id="GO:0015165">
    <property type="term" value="F:pyrimidine nucleotide-sugar transmembrane transporter activity"/>
    <property type="evidence" value="ECO:0007669"/>
    <property type="project" value="InterPro"/>
</dbReference>
<feature type="transmembrane region" description="Helical" evidence="5">
    <location>
        <begin position="316"/>
        <end position="335"/>
    </location>
</feature>
<evidence type="ECO:0000256" key="4">
    <source>
        <dbReference type="ARBA" id="ARBA00023136"/>
    </source>
</evidence>
<keyword evidence="2 5" id="KW-0812">Transmembrane</keyword>
<dbReference type="GO" id="GO:0000139">
    <property type="term" value="C:Golgi membrane"/>
    <property type="evidence" value="ECO:0007669"/>
    <property type="project" value="InterPro"/>
</dbReference>
<dbReference type="PANTHER" id="PTHR10231">
    <property type="entry name" value="NUCLEOTIDE-SUGAR TRANSMEMBRANE TRANSPORTER"/>
    <property type="match status" value="1"/>
</dbReference>
<name>A0A6U4N1J2_HEMAN</name>
<comment type="subcellular location">
    <subcellularLocation>
        <location evidence="1">Membrane</location>
        <topology evidence="1">Multi-pass membrane protein</topology>
    </subcellularLocation>
</comment>
<sequence>MAAVRHPPIISDPRPADPPRNRALCRGLSLLLPLCIATLPLSSYAFQPIIPPGLAPSSYRKGTAMLKMGPSSPRHPPRPRDADYLLLAHPPPALPAAAHRGALCAQQPGAAEVPRPRLPIKQIVLALLVMQNACQMLSMRYSRINISSIPYLASTAVVSSEVIKVGTCLIILLLQHKQKLPSILYQEVFVNWRMTLKVAVPAFVYMVQNNLLFIATSNLDAATCQITYQLKVLTTALFAVTMLGKRIRPVKWFALCLLVAGIALVQAPSFSNKAVAATSVGNPVLGFSAVVAACFLSGFAGIWFEKILKGSDTSIWIRNIQLGSIGSVGAIVAAYTKDGAAIASGGFFQGYSPLVWSVIGQVGLGGLLVALVVRYADNILKGFATSLSIVASGVLSTFLIPGLKFTPTPVWLAGTVLVLSATVLYSLPDSAPAGG</sequence>
<evidence type="ECO:0000313" key="6">
    <source>
        <dbReference type="EMBL" id="CAD8747912.1"/>
    </source>
</evidence>
<evidence type="ECO:0000256" key="5">
    <source>
        <dbReference type="SAM" id="Phobius"/>
    </source>
</evidence>
<protein>
    <submittedName>
        <fullName evidence="6">Uncharacterized protein</fullName>
    </submittedName>
</protein>
<dbReference type="AlphaFoldDB" id="A0A6U4N1J2"/>
<feature type="transmembrane region" description="Helical" evidence="5">
    <location>
        <begin position="355"/>
        <end position="376"/>
    </location>
</feature>
<evidence type="ECO:0000256" key="2">
    <source>
        <dbReference type="ARBA" id="ARBA00022692"/>
    </source>
</evidence>
<proteinExistence type="predicted"/>
<keyword evidence="4 5" id="KW-0472">Membrane</keyword>
<accession>A0A6U4N1J2</accession>
<feature type="transmembrane region" description="Helical" evidence="5">
    <location>
        <begin position="383"/>
        <end position="403"/>
    </location>
</feature>
<evidence type="ECO:0000256" key="3">
    <source>
        <dbReference type="ARBA" id="ARBA00022989"/>
    </source>
</evidence>
<dbReference type="InterPro" id="IPR007271">
    <property type="entry name" value="Nuc_sug_transpt"/>
</dbReference>
<keyword evidence="3 5" id="KW-1133">Transmembrane helix</keyword>
<dbReference type="InterPro" id="IPR037185">
    <property type="entry name" value="EmrE-like"/>
</dbReference>
<organism evidence="6">
    <name type="scientific">Hemiselmis andersenii</name>
    <name type="common">Cryptophyte alga</name>
    <dbReference type="NCBI Taxonomy" id="464988"/>
    <lineage>
        <taxon>Eukaryota</taxon>
        <taxon>Cryptophyceae</taxon>
        <taxon>Cryptomonadales</taxon>
        <taxon>Hemiselmidaceae</taxon>
        <taxon>Hemiselmis</taxon>
    </lineage>
</organism>
<feature type="transmembrane region" description="Helical" evidence="5">
    <location>
        <begin position="409"/>
        <end position="427"/>
    </location>
</feature>